<sequence>MAHILGPAQQLGLDVDPADVRLVPGPTDPYAWRHGPEQEHLFRKQLSQHNVSAYRQICQHLGHAIQAVLRDGQPLRSATTRGMEPGEHRTLPPSRSPGSPPSHGGGQGEPGHIVQELSTEHRFALQQLETENLTHSEI</sequence>
<proteinExistence type="predicted"/>
<name>A0ABR0JUH7_9EURO</name>
<comment type="caution">
    <text evidence="2">The sequence shown here is derived from an EMBL/GenBank/DDBJ whole genome shotgun (WGS) entry which is preliminary data.</text>
</comment>
<reference evidence="2 3" key="1">
    <citation type="submission" date="2023-08" db="EMBL/GenBank/DDBJ databases">
        <title>Black Yeasts Isolated from many extreme environments.</title>
        <authorList>
            <person name="Coleine C."/>
            <person name="Stajich J.E."/>
            <person name="Selbmann L."/>
        </authorList>
    </citation>
    <scope>NUCLEOTIDE SEQUENCE [LARGE SCALE GENOMIC DNA]</scope>
    <source>
        <strain evidence="2 3">CCFEE 5885</strain>
    </source>
</reference>
<dbReference type="Proteomes" id="UP001345013">
    <property type="component" value="Unassembled WGS sequence"/>
</dbReference>
<evidence type="ECO:0000256" key="1">
    <source>
        <dbReference type="SAM" id="MobiDB-lite"/>
    </source>
</evidence>
<protein>
    <submittedName>
        <fullName evidence="2">Uncharacterized protein</fullName>
    </submittedName>
</protein>
<gene>
    <name evidence="2" type="ORF">LTR24_010521</name>
</gene>
<evidence type="ECO:0000313" key="2">
    <source>
        <dbReference type="EMBL" id="KAK5071435.1"/>
    </source>
</evidence>
<feature type="region of interest" description="Disordered" evidence="1">
    <location>
        <begin position="70"/>
        <end position="119"/>
    </location>
</feature>
<keyword evidence="3" id="KW-1185">Reference proteome</keyword>
<evidence type="ECO:0000313" key="3">
    <source>
        <dbReference type="Proteomes" id="UP001345013"/>
    </source>
</evidence>
<dbReference type="EMBL" id="JAVRRG010000347">
    <property type="protein sequence ID" value="KAK5071435.1"/>
    <property type="molecule type" value="Genomic_DNA"/>
</dbReference>
<accession>A0ABR0JUH7</accession>
<organism evidence="2 3">
    <name type="scientific">Lithohypha guttulata</name>
    <dbReference type="NCBI Taxonomy" id="1690604"/>
    <lineage>
        <taxon>Eukaryota</taxon>
        <taxon>Fungi</taxon>
        <taxon>Dikarya</taxon>
        <taxon>Ascomycota</taxon>
        <taxon>Pezizomycotina</taxon>
        <taxon>Eurotiomycetes</taxon>
        <taxon>Chaetothyriomycetidae</taxon>
        <taxon>Chaetothyriales</taxon>
        <taxon>Trichomeriaceae</taxon>
        <taxon>Lithohypha</taxon>
    </lineage>
</organism>